<reference evidence="6 7" key="1">
    <citation type="submission" date="2020-03" db="EMBL/GenBank/DDBJ databases">
        <title>Complete genome sequence of Shewanella sp.</title>
        <authorList>
            <person name="Kim Y.-S."/>
            <person name="Kim S.-J."/>
            <person name="Jung H.-K."/>
            <person name="Kim K.-H."/>
        </authorList>
    </citation>
    <scope>NUCLEOTIDE SEQUENCE [LARGE SCALE GENOMIC DNA]</scope>
    <source>
        <strain evidence="6 7">PN3F2</strain>
    </source>
</reference>
<dbReference type="EMBL" id="CP050313">
    <property type="protein sequence ID" value="QIR15023.1"/>
    <property type="molecule type" value="Genomic_DNA"/>
</dbReference>
<gene>
    <name evidence="6" type="ORF">HBH39_11465</name>
</gene>
<keyword evidence="2" id="KW-0175">Coiled coil</keyword>
<organism evidence="6 7">
    <name type="scientific">Shewanella aestuarii</name>
    <dbReference type="NCBI Taxonomy" id="1028752"/>
    <lineage>
        <taxon>Bacteria</taxon>
        <taxon>Pseudomonadati</taxon>
        <taxon>Pseudomonadota</taxon>
        <taxon>Gammaproteobacteria</taxon>
        <taxon>Alteromonadales</taxon>
        <taxon>Shewanellaceae</taxon>
        <taxon>Shewanella</taxon>
    </lineage>
</organism>
<evidence type="ECO:0000256" key="3">
    <source>
        <dbReference type="SAM" id="SignalP"/>
    </source>
</evidence>
<keyword evidence="7" id="KW-1185">Reference proteome</keyword>
<evidence type="ECO:0000313" key="7">
    <source>
        <dbReference type="Proteomes" id="UP000502608"/>
    </source>
</evidence>
<evidence type="ECO:0000256" key="2">
    <source>
        <dbReference type="SAM" id="Coils"/>
    </source>
</evidence>
<dbReference type="Gene3D" id="2.40.30.170">
    <property type="match status" value="1"/>
</dbReference>
<feature type="coiled-coil region" evidence="2">
    <location>
        <begin position="100"/>
        <end position="127"/>
    </location>
</feature>
<dbReference type="Gene3D" id="2.40.420.20">
    <property type="match status" value="1"/>
</dbReference>
<dbReference type="Proteomes" id="UP000502608">
    <property type="component" value="Chromosome"/>
</dbReference>
<comment type="similarity">
    <text evidence="1">Belongs to the membrane fusion protein (MFP) (TC 8.A.1) family.</text>
</comment>
<dbReference type="Gene3D" id="2.40.50.100">
    <property type="match status" value="1"/>
</dbReference>
<sequence>MHSSTQSSLNLLSRNFILLSAYLASSFSFAAEMPLETITAKSTSQTQYLQLDAKVEPITSATVSAQTSGRILAINYDVNDLVPEGAPLLEITSKEQGAGLAAAEAELAKAQAQNFEAQAQFERYKALFPKGAISKGAMDEATSNAKSSAQAVSAAKARLISAKENVNYTIVSAPFSGRVTAKWVEQGETISYGQPLLSGYATDKLRAVFYVPQQYRQQLAALDSINLSDDYQQYQSDKINKFNFSTQADQSIEVRVQLDNLQDTLQAGQWLKAALPIATTEAIYLPKSAIFQVGELTAVYRKQGDKYLQTQVRLGKQLTGNQLTTGQVTQVEVLSGVMDGDNIINDAASYVLFLNQAHANQAN</sequence>
<dbReference type="GO" id="GO:1990281">
    <property type="term" value="C:efflux pump complex"/>
    <property type="evidence" value="ECO:0007669"/>
    <property type="project" value="TreeGrafter"/>
</dbReference>
<dbReference type="GO" id="GO:0015562">
    <property type="term" value="F:efflux transmembrane transporter activity"/>
    <property type="evidence" value="ECO:0007669"/>
    <property type="project" value="TreeGrafter"/>
</dbReference>
<proteinExistence type="inferred from homology"/>
<dbReference type="KEGG" id="saes:HBH39_11465"/>
<dbReference type="NCBIfam" id="TIGR01730">
    <property type="entry name" value="RND_mfp"/>
    <property type="match status" value="1"/>
</dbReference>
<dbReference type="Pfam" id="PF25876">
    <property type="entry name" value="HH_MFP_RND"/>
    <property type="match status" value="1"/>
</dbReference>
<name>A0A6G9QLM4_9GAMM</name>
<feature type="domain" description="Multidrug resistance protein MdtA-like barrel-sandwich hybrid" evidence="5">
    <location>
        <begin position="61"/>
        <end position="195"/>
    </location>
</feature>
<dbReference type="RefSeq" id="WP_167678378.1">
    <property type="nucleotide sequence ID" value="NZ_CP050313.1"/>
</dbReference>
<dbReference type="PANTHER" id="PTHR30469:SF18">
    <property type="entry name" value="RESISTANCE-NODULATION-CELL DIVISION (RND) EFFLUX MEMBRANE FUSION PROTEIN-RELATED"/>
    <property type="match status" value="1"/>
</dbReference>
<feature type="chain" id="PRO_5026142741" evidence="3">
    <location>
        <begin position="31"/>
        <end position="363"/>
    </location>
</feature>
<dbReference type="PANTHER" id="PTHR30469">
    <property type="entry name" value="MULTIDRUG RESISTANCE PROTEIN MDTA"/>
    <property type="match status" value="1"/>
</dbReference>
<dbReference type="AlphaFoldDB" id="A0A6G9QLM4"/>
<evidence type="ECO:0000256" key="1">
    <source>
        <dbReference type="ARBA" id="ARBA00009477"/>
    </source>
</evidence>
<evidence type="ECO:0000313" key="6">
    <source>
        <dbReference type="EMBL" id="QIR15023.1"/>
    </source>
</evidence>
<dbReference type="InterPro" id="IPR058625">
    <property type="entry name" value="MdtA-like_BSH"/>
</dbReference>
<feature type="signal peptide" evidence="3">
    <location>
        <begin position="1"/>
        <end position="30"/>
    </location>
</feature>
<accession>A0A6G9QLM4</accession>
<keyword evidence="3" id="KW-0732">Signal</keyword>
<dbReference type="Gene3D" id="1.10.287.470">
    <property type="entry name" value="Helix hairpin bin"/>
    <property type="match status" value="1"/>
</dbReference>
<evidence type="ECO:0000259" key="4">
    <source>
        <dbReference type="Pfam" id="PF25876"/>
    </source>
</evidence>
<dbReference type="InterPro" id="IPR058624">
    <property type="entry name" value="MdtA-like_HH"/>
</dbReference>
<feature type="domain" description="Multidrug resistance protein MdtA-like alpha-helical hairpin" evidence="4">
    <location>
        <begin position="100"/>
        <end position="169"/>
    </location>
</feature>
<dbReference type="InterPro" id="IPR006143">
    <property type="entry name" value="RND_pump_MFP"/>
</dbReference>
<dbReference type="Pfam" id="PF25917">
    <property type="entry name" value="BSH_RND"/>
    <property type="match status" value="1"/>
</dbReference>
<protein>
    <submittedName>
        <fullName evidence="6">Efflux RND transporter periplasmic adaptor subunit</fullName>
    </submittedName>
</protein>
<evidence type="ECO:0000259" key="5">
    <source>
        <dbReference type="Pfam" id="PF25917"/>
    </source>
</evidence>
<dbReference type="SUPFAM" id="SSF111369">
    <property type="entry name" value="HlyD-like secretion proteins"/>
    <property type="match status" value="1"/>
</dbReference>